<dbReference type="Proteomes" id="UP000325957">
    <property type="component" value="Unassembled WGS sequence"/>
</dbReference>
<organism evidence="10 11">
    <name type="scientific">Kocuria coralli</name>
    <dbReference type="NCBI Taxonomy" id="1461025"/>
    <lineage>
        <taxon>Bacteria</taxon>
        <taxon>Bacillati</taxon>
        <taxon>Actinomycetota</taxon>
        <taxon>Actinomycetes</taxon>
        <taxon>Micrococcales</taxon>
        <taxon>Micrococcaceae</taxon>
        <taxon>Kocuria</taxon>
    </lineage>
</organism>
<evidence type="ECO:0000313" key="10">
    <source>
        <dbReference type="EMBL" id="KAA9393201.1"/>
    </source>
</evidence>
<dbReference type="CDD" id="cd06550">
    <property type="entry name" value="TM_ABC_iron-siderophores_like"/>
    <property type="match status" value="1"/>
</dbReference>
<keyword evidence="7 9" id="KW-0472">Membrane</keyword>
<dbReference type="GO" id="GO:0005886">
    <property type="term" value="C:plasma membrane"/>
    <property type="evidence" value="ECO:0007669"/>
    <property type="project" value="UniProtKB-SubCell"/>
</dbReference>
<dbReference type="InterPro" id="IPR000522">
    <property type="entry name" value="ABC_transptr_permease_BtuC"/>
</dbReference>
<evidence type="ECO:0000256" key="4">
    <source>
        <dbReference type="ARBA" id="ARBA00022475"/>
    </source>
</evidence>
<dbReference type="PANTHER" id="PTHR30472">
    <property type="entry name" value="FERRIC ENTEROBACTIN TRANSPORT SYSTEM PERMEASE PROTEIN"/>
    <property type="match status" value="1"/>
</dbReference>
<comment type="similarity">
    <text evidence="2">Belongs to the binding-protein-dependent transport system permease family. FecCD subfamily.</text>
</comment>
<accession>A0A5J5KWH9</accession>
<feature type="transmembrane region" description="Helical" evidence="9">
    <location>
        <begin position="216"/>
        <end position="238"/>
    </location>
</feature>
<feature type="transmembrane region" description="Helical" evidence="9">
    <location>
        <begin position="27"/>
        <end position="50"/>
    </location>
</feature>
<dbReference type="OrthoDB" id="9782305at2"/>
<evidence type="ECO:0000256" key="1">
    <source>
        <dbReference type="ARBA" id="ARBA00004651"/>
    </source>
</evidence>
<dbReference type="EMBL" id="SZWF01000024">
    <property type="protein sequence ID" value="KAA9393201.1"/>
    <property type="molecule type" value="Genomic_DNA"/>
</dbReference>
<dbReference type="GO" id="GO:0022857">
    <property type="term" value="F:transmembrane transporter activity"/>
    <property type="evidence" value="ECO:0007669"/>
    <property type="project" value="InterPro"/>
</dbReference>
<dbReference type="GO" id="GO:0033214">
    <property type="term" value="P:siderophore-iron import into cell"/>
    <property type="evidence" value="ECO:0007669"/>
    <property type="project" value="TreeGrafter"/>
</dbReference>
<keyword evidence="4" id="KW-1003">Cell membrane</keyword>
<evidence type="ECO:0000256" key="8">
    <source>
        <dbReference type="SAM" id="MobiDB-lite"/>
    </source>
</evidence>
<keyword evidence="3" id="KW-0813">Transport</keyword>
<evidence type="ECO:0000313" key="11">
    <source>
        <dbReference type="Proteomes" id="UP000325957"/>
    </source>
</evidence>
<proteinExistence type="inferred from homology"/>
<keyword evidence="6 9" id="KW-1133">Transmembrane helix</keyword>
<feature type="compositionally biased region" description="Basic and acidic residues" evidence="8">
    <location>
        <begin position="9"/>
        <end position="19"/>
    </location>
</feature>
<dbReference type="PANTHER" id="PTHR30472:SF1">
    <property type="entry name" value="FE(3+) DICITRATE TRANSPORT SYSTEM PERMEASE PROTEIN FECC-RELATED"/>
    <property type="match status" value="1"/>
</dbReference>
<feature type="transmembrane region" description="Helical" evidence="9">
    <location>
        <begin position="141"/>
        <end position="159"/>
    </location>
</feature>
<feature type="transmembrane region" description="Helical" evidence="9">
    <location>
        <begin position="85"/>
        <end position="103"/>
    </location>
</feature>
<dbReference type="InterPro" id="IPR037294">
    <property type="entry name" value="ABC_BtuC-like"/>
</dbReference>
<keyword evidence="5 9" id="KW-0812">Transmembrane</keyword>
<reference evidence="10 11" key="1">
    <citation type="submission" date="2019-05" db="EMBL/GenBank/DDBJ databases">
        <title>Kocuria coralli sp. nov., a novel actinobacterium isolated from coral reef seawater.</title>
        <authorList>
            <person name="Li J."/>
        </authorList>
    </citation>
    <scope>NUCLEOTIDE SEQUENCE [LARGE SCALE GENOMIC DNA]</scope>
    <source>
        <strain evidence="10 11">SCSIO 13007</strain>
    </source>
</reference>
<comment type="caution">
    <text evidence="10">The sequence shown here is derived from an EMBL/GenBank/DDBJ whole genome shotgun (WGS) entry which is preliminary data.</text>
</comment>
<gene>
    <name evidence="10" type="ORF">FCK90_13540</name>
</gene>
<dbReference type="Pfam" id="PF01032">
    <property type="entry name" value="FecCD"/>
    <property type="match status" value="1"/>
</dbReference>
<dbReference type="Gene3D" id="1.10.3470.10">
    <property type="entry name" value="ABC transporter involved in vitamin B12 uptake, BtuC"/>
    <property type="match status" value="1"/>
</dbReference>
<feature type="transmembrane region" description="Helical" evidence="9">
    <location>
        <begin position="115"/>
        <end position="135"/>
    </location>
</feature>
<dbReference type="SUPFAM" id="SSF81345">
    <property type="entry name" value="ABC transporter involved in vitamin B12 uptake, BtuC"/>
    <property type="match status" value="1"/>
</dbReference>
<protein>
    <submittedName>
        <fullName evidence="10">Iron ABC transporter permease</fullName>
    </submittedName>
</protein>
<dbReference type="FunFam" id="1.10.3470.10:FF:000001">
    <property type="entry name" value="Vitamin B12 ABC transporter permease BtuC"/>
    <property type="match status" value="1"/>
</dbReference>
<feature type="region of interest" description="Disordered" evidence="8">
    <location>
        <begin position="1"/>
        <end position="20"/>
    </location>
</feature>
<evidence type="ECO:0000256" key="6">
    <source>
        <dbReference type="ARBA" id="ARBA00022989"/>
    </source>
</evidence>
<evidence type="ECO:0000256" key="5">
    <source>
        <dbReference type="ARBA" id="ARBA00022692"/>
    </source>
</evidence>
<evidence type="ECO:0000256" key="9">
    <source>
        <dbReference type="SAM" id="Phobius"/>
    </source>
</evidence>
<comment type="subcellular location">
    <subcellularLocation>
        <location evidence="1">Cell membrane</location>
        <topology evidence="1">Multi-pass membrane protein</topology>
    </subcellularLocation>
</comment>
<feature type="transmembrane region" description="Helical" evidence="9">
    <location>
        <begin position="301"/>
        <end position="323"/>
    </location>
</feature>
<evidence type="ECO:0000256" key="2">
    <source>
        <dbReference type="ARBA" id="ARBA00007935"/>
    </source>
</evidence>
<keyword evidence="11" id="KW-1185">Reference proteome</keyword>
<feature type="transmembrane region" description="Helical" evidence="9">
    <location>
        <begin position="329"/>
        <end position="348"/>
    </location>
</feature>
<dbReference type="AlphaFoldDB" id="A0A5J5KWH9"/>
<evidence type="ECO:0000256" key="7">
    <source>
        <dbReference type="ARBA" id="ARBA00023136"/>
    </source>
</evidence>
<name>A0A5J5KWH9_9MICC</name>
<sequence>MSPLSLTSSREHVVEDRHREAPRRRRGVAAGVFLLGAGIVVLLFFLSLAIGSKPLSFPDVWHGLTTMDGSRESIIVWQLRMPRTVLAVLVGAALAVAGVMMQALTRNPLAEPGLLGVNSGAAFVVVLSITVLGATGIGTNLWFAFLGSALAAGFVYGISIRRTHASDHARLVLAGAALTACLGSLTGIMTMFNTEVFSSYRFWVIGSVAERGTEPLVAITPFVLVGLVLALACGPMLNALALGDEQATSLGVRLAVIRGLAFASITLLCGAATAAAGPIAFVGLVVPHALRLVVGVEQRVLLSLSLIAGPALVLAADIIGRIVAPPGELEVGLVTAFIGAPVLLALIMRRRSS</sequence>
<feature type="transmembrane region" description="Helical" evidence="9">
    <location>
        <begin position="171"/>
        <end position="192"/>
    </location>
</feature>
<evidence type="ECO:0000256" key="3">
    <source>
        <dbReference type="ARBA" id="ARBA00022448"/>
    </source>
</evidence>